<dbReference type="RefSeq" id="WP_115479076.1">
    <property type="nucleotide sequence ID" value="NZ_QRBF01000006.1"/>
</dbReference>
<dbReference type="AlphaFoldDB" id="A0A370X0X7"/>
<dbReference type="SMART" id="SM00347">
    <property type="entry name" value="HTH_MARR"/>
    <property type="match status" value="1"/>
</dbReference>
<dbReference type="PANTHER" id="PTHR39515">
    <property type="entry name" value="CONSERVED PROTEIN"/>
    <property type="match status" value="1"/>
</dbReference>
<comment type="caution">
    <text evidence="5">The sequence shown here is derived from an EMBL/GenBank/DDBJ whole genome shotgun (WGS) entry which is preliminary data.</text>
</comment>
<keyword evidence="3" id="KW-0804">Transcription</keyword>
<proteinExistence type="predicted"/>
<dbReference type="InterPro" id="IPR000835">
    <property type="entry name" value="HTH_MarR-typ"/>
</dbReference>
<dbReference type="InterPro" id="IPR036390">
    <property type="entry name" value="WH_DNA-bd_sf"/>
</dbReference>
<dbReference type="Proteomes" id="UP000255334">
    <property type="component" value="Unassembled WGS sequence"/>
</dbReference>
<dbReference type="GO" id="GO:0003700">
    <property type="term" value="F:DNA-binding transcription factor activity"/>
    <property type="evidence" value="ECO:0007669"/>
    <property type="project" value="InterPro"/>
</dbReference>
<evidence type="ECO:0000259" key="4">
    <source>
        <dbReference type="PROSITE" id="PS50995"/>
    </source>
</evidence>
<evidence type="ECO:0000313" key="5">
    <source>
        <dbReference type="EMBL" id="RDS81921.1"/>
    </source>
</evidence>
<evidence type="ECO:0000256" key="3">
    <source>
        <dbReference type="ARBA" id="ARBA00023163"/>
    </source>
</evidence>
<accession>A0A370X0X7</accession>
<name>A0A370X0X7_9GAMM</name>
<dbReference type="InterPro" id="IPR036388">
    <property type="entry name" value="WH-like_DNA-bd_sf"/>
</dbReference>
<dbReference type="PROSITE" id="PS50995">
    <property type="entry name" value="HTH_MARR_2"/>
    <property type="match status" value="1"/>
</dbReference>
<dbReference type="OrthoDB" id="3215377at2"/>
<organism evidence="5 6">
    <name type="scientific">Dyella psychrodurans</name>
    <dbReference type="NCBI Taxonomy" id="1927960"/>
    <lineage>
        <taxon>Bacteria</taxon>
        <taxon>Pseudomonadati</taxon>
        <taxon>Pseudomonadota</taxon>
        <taxon>Gammaproteobacteria</taxon>
        <taxon>Lysobacterales</taxon>
        <taxon>Rhodanobacteraceae</taxon>
        <taxon>Dyella</taxon>
    </lineage>
</organism>
<keyword evidence="2" id="KW-0238">DNA-binding</keyword>
<dbReference type="Pfam" id="PF01047">
    <property type="entry name" value="MarR"/>
    <property type="match status" value="1"/>
</dbReference>
<dbReference type="InterPro" id="IPR052526">
    <property type="entry name" value="HTH-type_Bedaq_tolerance"/>
</dbReference>
<protein>
    <submittedName>
        <fullName evidence="5">MarR family transcriptional regulator</fullName>
    </submittedName>
</protein>
<gene>
    <name evidence="5" type="ORF">DWU99_16005</name>
</gene>
<dbReference type="InterPro" id="IPR023187">
    <property type="entry name" value="Tscrpt_reg_MarR-type_CS"/>
</dbReference>
<keyword evidence="6" id="KW-1185">Reference proteome</keyword>
<evidence type="ECO:0000313" key="6">
    <source>
        <dbReference type="Proteomes" id="UP000255334"/>
    </source>
</evidence>
<dbReference type="PROSITE" id="PS01117">
    <property type="entry name" value="HTH_MARR_1"/>
    <property type="match status" value="1"/>
</dbReference>
<dbReference type="Gene3D" id="1.10.10.10">
    <property type="entry name" value="Winged helix-like DNA-binding domain superfamily/Winged helix DNA-binding domain"/>
    <property type="match status" value="1"/>
</dbReference>
<reference evidence="5 6" key="1">
    <citation type="submission" date="2018-07" db="EMBL/GenBank/DDBJ databases">
        <title>Dyella monticola sp. nov. and Dyella psychrodurans sp. nov. isolated from monsoon evergreen broad-leaved forest soil of Dinghu Mountain, China.</title>
        <authorList>
            <person name="Gao Z."/>
            <person name="Qiu L."/>
        </authorList>
    </citation>
    <scope>NUCLEOTIDE SEQUENCE [LARGE SCALE GENOMIC DNA]</scope>
    <source>
        <strain evidence="5 6">4MSK11</strain>
    </source>
</reference>
<evidence type="ECO:0000256" key="2">
    <source>
        <dbReference type="ARBA" id="ARBA00023125"/>
    </source>
</evidence>
<feature type="domain" description="HTH marR-type" evidence="4">
    <location>
        <begin position="8"/>
        <end position="143"/>
    </location>
</feature>
<sequence length="147" mass="15894">MVKSTRTSAAMEAAVTDLTAAVGLLLRRLRSEANPNELNLSQLGALARLDRNGAATTADLARAESMKPQSMGAILASLEQEGLVRRQPHPTDGRQILFALTAAGVEMRRQRGIAKREWLLAAMAEMEPAELQTLIDAIPLIKRLGEP</sequence>
<dbReference type="GO" id="GO:0003677">
    <property type="term" value="F:DNA binding"/>
    <property type="evidence" value="ECO:0007669"/>
    <property type="project" value="UniProtKB-KW"/>
</dbReference>
<keyword evidence="1" id="KW-0805">Transcription regulation</keyword>
<evidence type="ECO:0000256" key="1">
    <source>
        <dbReference type="ARBA" id="ARBA00023015"/>
    </source>
</evidence>
<dbReference type="EMBL" id="QRBF01000006">
    <property type="protein sequence ID" value="RDS81921.1"/>
    <property type="molecule type" value="Genomic_DNA"/>
</dbReference>
<dbReference type="PANTHER" id="PTHR39515:SF2">
    <property type="entry name" value="HTH-TYPE TRANSCRIPTIONAL REGULATOR RV0880"/>
    <property type="match status" value="1"/>
</dbReference>
<dbReference type="SUPFAM" id="SSF46785">
    <property type="entry name" value="Winged helix' DNA-binding domain"/>
    <property type="match status" value="1"/>
</dbReference>